<protein>
    <submittedName>
        <fullName evidence="1">Uncharacterized protein</fullName>
    </submittedName>
</protein>
<reference evidence="1 2" key="1">
    <citation type="submission" date="2012-10" db="EMBL/GenBank/DDBJ databases">
        <title>Genome sequencing of Tanticharoenia sakaeratensis NBRC 103193.</title>
        <authorList>
            <person name="Azuma Y."/>
            <person name="Hadano H."/>
            <person name="Hirakawa H."/>
            <person name="Matsushita K."/>
        </authorList>
    </citation>
    <scope>NUCLEOTIDE SEQUENCE [LARGE SCALE GENOMIC DNA]</scope>
    <source>
        <strain evidence="1 2">NBRC 103193</strain>
    </source>
</reference>
<dbReference type="STRING" id="1231623.Tasa_002_021"/>
<name>A0A0D6MGX6_9PROT</name>
<dbReference type="Proteomes" id="UP000032679">
    <property type="component" value="Unassembled WGS sequence"/>
</dbReference>
<organism evidence="1 2">
    <name type="scientific">Tanticharoenia sakaeratensis NBRC 103193</name>
    <dbReference type="NCBI Taxonomy" id="1231623"/>
    <lineage>
        <taxon>Bacteria</taxon>
        <taxon>Pseudomonadati</taxon>
        <taxon>Pseudomonadota</taxon>
        <taxon>Alphaproteobacteria</taxon>
        <taxon>Acetobacterales</taxon>
        <taxon>Acetobacteraceae</taxon>
        <taxon>Tanticharoenia</taxon>
    </lineage>
</organism>
<dbReference type="AlphaFoldDB" id="A0A0D6MGX6"/>
<gene>
    <name evidence="1" type="ORF">Tasa_002_021</name>
</gene>
<sequence length="130" mass="13870">MTVVGRPFGRRDRSDRVLCPAERADSPAGLDEMPSDCLMRMRATGAGSGTYRAARGVSRIVSTAVATSETWNATFHEACAPNFTIGLAIAVAADFDVTMPNHTLMHRFRKISAAEATDGVLALPKACSLQ</sequence>
<proteinExistence type="predicted"/>
<comment type="caution">
    <text evidence="1">The sequence shown here is derived from an EMBL/GenBank/DDBJ whole genome shotgun (WGS) entry which is preliminary data.</text>
</comment>
<evidence type="ECO:0000313" key="1">
    <source>
        <dbReference type="EMBL" id="GAN52741.1"/>
    </source>
</evidence>
<evidence type="ECO:0000313" key="2">
    <source>
        <dbReference type="Proteomes" id="UP000032679"/>
    </source>
</evidence>
<accession>A0A0D6MGX6</accession>
<keyword evidence="2" id="KW-1185">Reference proteome</keyword>
<dbReference type="EMBL" id="BALE01000002">
    <property type="protein sequence ID" value="GAN52741.1"/>
    <property type="molecule type" value="Genomic_DNA"/>
</dbReference>